<dbReference type="InterPro" id="IPR012337">
    <property type="entry name" value="RNaseH-like_sf"/>
</dbReference>
<keyword evidence="5" id="KW-0479">Metal-binding</keyword>
<evidence type="ECO:0000256" key="2">
    <source>
        <dbReference type="ARBA" id="ARBA00005300"/>
    </source>
</evidence>
<comment type="catalytic activity">
    <reaction evidence="1">
        <text>Endonucleolytic cleavage to 5'-phosphomonoester.</text>
        <dbReference type="EC" id="3.1.26.4"/>
    </reaction>
</comment>
<dbReference type="PROSITE" id="PS50879">
    <property type="entry name" value="RNASE_H_1"/>
    <property type="match status" value="1"/>
</dbReference>
<keyword evidence="7" id="KW-0378">Hydrolase</keyword>
<dbReference type="Proteomes" id="UP000835052">
    <property type="component" value="Unassembled WGS sequence"/>
</dbReference>
<dbReference type="InterPro" id="IPR036397">
    <property type="entry name" value="RNaseH_sf"/>
</dbReference>
<evidence type="ECO:0000313" key="11">
    <source>
        <dbReference type="Proteomes" id="UP000835052"/>
    </source>
</evidence>
<dbReference type="GO" id="GO:0004523">
    <property type="term" value="F:RNA-DNA hybrid ribonuclease activity"/>
    <property type="evidence" value="ECO:0007669"/>
    <property type="project" value="UniProtKB-EC"/>
</dbReference>
<feature type="region of interest" description="Disordered" evidence="8">
    <location>
        <begin position="488"/>
        <end position="528"/>
    </location>
</feature>
<protein>
    <recommendedName>
        <fullName evidence="3">ribonuclease H</fullName>
        <ecNumber evidence="3">3.1.26.4</ecNumber>
    </recommendedName>
</protein>
<dbReference type="Pfam" id="PF00075">
    <property type="entry name" value="RNase_H"/>
    <property type="match status" value="1"/>
</dbReference>
<evidence type="ECO:0000256" key="4">
    <source>
        <dbReference type="ARBA" id="ARBA00022722"/>
    </source>
</evidence>
<feature type="compositionally biased region" description="Basic and acidic residues" evidence="8">
    <location>
        <begin position="505"/>
        <end position="520"/>
    </location>
</feature>
<dbReference type="GO" id="GO:0003676">
    <property type="term" value="F:nucleic acid binding"/>
    <property type="evidence" value="ECO:0007669"/>
    <property type="project" value="InterPro"/>
</dbReference>
<evidence type="ECO:0000256" key="5">
    <source>
        <dbReference type="ARBA" id="ARBA00022723"/>
    </source>
</evidence>
<dbReference type="PANTHER" id="PTHR10642:SF26">
    <property type="entry name" value="RIBONUCLEASE H1"/>
    <property type="match status" value="1"/>
</dbReference>
<reference evidence="10" key="1">
    <citation type="submission" date="2020-10" db="EMBL/GenBank/DDBJ databases">
        <authorList>
            <person name="Kikuchi T."/>
        </authorList>
    </citation>
    <scope>NUCLEOTIDE SEQUENCE</scope>
    <source>
        <strain evidence="10">NKZ352</strain>
    </source>
</reference>
<evidence type="ECO:0000256" key="1">
    <source>
        <dbReference type="ARBA" id="ARBA00000077"/>
    </source>
</evidence>
<dbReference type="SUPFAM" id="SSF53098">
    <property type="entry name" value="Ribonuclease H-like"/>
    <property type="match status" value="3"/>
</dbReference>
<keyword evidence="4" id="KW-0540">Nuclease</keyword>
<dbReference type="OrthoDB" id="407198at2759"/>
<organism evidence="10 11">
    <name type="scientific">Caenorhabditis auriculariae</name>
    <dbReference type="NCBI Taxonomy" id="2777116"/>
    <lineage>
        <taxon>Eukaryota</taxon>
        <taxon>Metazoa</taxon>
        <taxon>Ecdysozoa</taxon>
        <taxon>Nematoda</taxon>
        <taxon>Chromadorea</taxon>
        <taxon>Rhabditida</taxon>
        <taxon>Rhabditina</taxon>
        <taxon>Rhabditomorpha</taxon>
        <taxon>Rhabditoidea</taxon>
        <taxon>Rhabditidae</taxon>
        <taxon>Peloderinae</taxon>
        <taxon>Caenorhabditis</taxon>
    </lineage>
</organism>
<accession>A0A8S1H3Q9</accession>
<evidence type="ECO:0000256" key="3">
    <source>
        <dbReference type="ARBA" id="ARBA00012180"/>
    </source>
</evidence>
<gene>
    <name evidence="10" type="ORF">CAUJ_LOCUS6036</name>
</gene>
<dbReference type="InterPro" id="IPR050092">
    <property type="entry name" value="RNase_H"/>
</dbReference>
<dbReference type="PANTHER" id="PTHR10642">
    <property type="entry name" value="RIBONUCLEASE H1"/>
    <property type="match status" value="1"/>
</dbReference>
<dbReference type="Gene3D" id="3.30.420.10">
    <property type="entry name" value="Ribonuclease H-like superfamily/Ribonuclease H"/>
    <property type="match status" value="3"/>
</dbReference>
<dbReference type="EC" id="3.1.26.4" evidence="3"/>
<comment type="caution">
    <text evidence="10">The sequence shown here is derived from an EMBL/GenBank/DDBJ whole genome shotgun (WGS) entry which is preliminary data.</text>
</comment>
<proteinExistence type="inferred from homology"/>
<comment type="similarity">
    <text evidence="2">Belongs to the RNase H family.</text>
</comment>
<dbReference type="GO" id="GO:0046872">
    <property type="term" value="F:metal ion binding"/>
    <property type="evidence" value="ECO:0007669"/>
    <property type="project" value="UniProtKB-KW"/>
</dbReference>
<evidence type="ECO:0000256" key="7">
    <source>
        <dbReference type="ARBA" id="ARBA00022801"/>
    </source>
</evidence>
<keyword evidence="11" id="KW-1185">Reference proteome</keyword>
<sequence>MFSRIFCSASTSKGASFGILRTLATNESSTEVQKVTTTGYSFRDKNGKTRAKYGVFWGKGDARNSLRTLAPGATNVAAMLEALIDVAHTAREEDVPPPLVVYTDLDLKGPIIPTLSKWARRDFYRSESVQKMANAELLEELHKAVQGLDIKIEHRPSRAPGQPNPVTSAILAGEKFRGKFDKYVDANTAAGTEVPEGEERDAGGRISHSGRNWPRFYTSAVCTINQKGFTTAGYATFFIDGEKKSRVSPYRLIPYPITLFRANLAAIEDALKEALEKKLDKVVIVTSSPHFLKIWKKGWLSKSGEPVANKEFYLRIKDLVAQFEKVNFRYEAPKPTEPMWKELAEKASEGLHLPLIGKDRSEYELTIDEMTTDKADESIPLVWLFKSGTNLNPGLVWNSTGKVSSTTGMPQALIEILEQAKDSKMRSIRIRTDSEKSVRTVEANLKVWRRNGWRNSLHKPIARQELWKRAADLLDEIKVSWELMKEPQEEDIKRNELLMPLAKQKKSESRKQKISRDLRPSGEITKSN</sequence>
<evidence type="ECO:0000256" key="6">
    <source>
        <dbReference type="ARBA" id="ARBA00022759"/>
    </source>
</evidence>
<feature type="domain" description="RNase H type-1" evidence="9">
    <location>
        <begin position="391"/>
        <end position="507"/>
    </location>
</feature>
<keyword evidence="6" id="KW-0255">Endonuclease</keyword>
<dbReference type="InterPro" id="IPR002156">
    <property type="entry name" value="RNaseH_domain"/>
</dbReference>
<dbReference type="AlphaFoldDB" id="A0A8S1H3Q9"/>
<evidence type="ECO:0000259" key="9">
    <source>
        <dbReference type="PROSITE" id="PS50879"/>
    </source>
</evidence>
<evidence type="ECO:0000313" key="10">
    <source>
        <dbReference type="EMBL" id="CAD6190117.1"/>
    </source>
</evidence>
<name>A0A8S1H3Q9_9PELO</name>
<dbReference type="EMBL" id="CAJGYM010000014">
    <property type="protein sequence ID" value="CAD6190117.1"/>
    <property type="molecule type" value="Genomic_DNA"/>
</dbReference>
<evidence type="ECO:0000256" key="8">
    <source>
        <dbReference type="SAM" id="MobiDB-lite"/>
    </source>
</evidence>
<dbReference type="GO" id="GO:0043137">
    <property type="term" value="P:DNA replication, removal of RNA primer"/>
    <property type="evidence" value="ECO:0007669"/>
    <property type="project" value="TreeGrafter"/>
</dbReference>